<organism evidence="12 13">
    <name type="scientific">Candidatus Pantoea edessiphila</name>
    <dbReference type="NCBI Taxonomy" id="2044610"/>
    <lineage>
        <taxon>Bacteria</taxon>
        <taxon>Pseudomonadati</taxon>
        <taxon>Pseudomonadota</taxon>
        <taxon>Gammaproteobacteria</taxon>
        <taxon>Enterobacterales</taxon>
        <taxon>Erwiniaceae</taxon>
        <taxon>Pantoea</taxon>
    </lineage>
</organism>
<keyword evidence="5 8" id="KW-0808">Transferase</keyword>
<comment type="subunit">
    <text evidence="3 8">Homodecamer; pentamer of dimers.</text>
</comment>
<dbReference type="EMBL" id="PDKT01000002">
    <property type="protein sequence ID" value="PPI87987.1"/>
    <property type="molecule type" value="Genomic_DNA"/>
</dbReference>
<evidence type="ECO:0000256" key="4">
    <source>
        <dbReference type="ARBA" id="ARBA00022655"/>
    </source>
</evidence>
<feature type="binding site" evidence="8 11">
    <location>
        <position position="114"/>
    </location>
    <ligand>
        <name>Mg(2+)</name>
        <dbReference type="ChEBI" id="CHEBI:18420"/>
    </ligand>
</feature>
<dbReference type="RefSeq" id="WP_136131015.1">
    <property type="nucleotide sequence ID" value="NZ_PDKT01000002.1"/>
</dbReference>
<dbReference type="Pfam" id="PF02548">
    <property type="entry name" value="Pantoate_transf"/>
    <property type="match status" value="1"/>
</dbReference>
<keyword evidence="8 11" id="KW-0460">Magnesium</keyword>
<proteinExistence type="inferred from homology"/>
<dbReference type="InterPro" id="IPR040442">
    <property type="entry name" value="Pyrv_kinase-like_dom_sf"/>
</dbReference>
<comment type="caution">
    <text evidence="12">The sequence shown here is derived from an EMBL/GenBank/DDBJ whole genome shotgun (WGS) entry which is preliminary data.</text>
</comment>
<dbReference type="OrthoDB" id="9781789at2"/>
<dbReference type="GO" id="GO:0005737">
    <property type="term" value="C:cytoplasm"/>
    <property type="evidence" value="ECO:0007669"/>
    <property type="project" value="UniProtKB-SubCell"/>
</dbReference>
<dbReference type="GO" id="GO:0000287">
    <property type="term" value="F:magnesium ion binding"/>
    <property type="evidence" value="ECO:0007669"/>
    <property type="project" value="TreeGrafter"/>
</dbReference>
<comment type="catalytic activity">
    <reaction evidence="8">
        <text>(6R)-5,10-methylene-5,6,7,8-tetrahydrofolate + 3-methyl-2-oxobutanoate + H2O = 2-dehydropantoate + (6S)-5,6,7,8-tetrahydrofolate</text>
        <dbReference type="Rhea" id="RHEA:11824"/>
        <dbReference type="ChEBI" id="CHEBI:11561"/>
        <dbReference type="ChEBI" id="CHEBI:11851"/>
        <dbReference type="ChEBI" id="CHEBI:15377"/>
        <dbReference type="ChEBI" id="CHEBI:15636"/>
        <dbReference type="ChEBI" id="CHEBI:57453"/>
        <dbReference type="EC" id="2.1.2.11"/>
    </reaction>
</comment>
<evidence type="ECO:0000256" key="5">
    <source>
        <dbReference type="ARBA" id="ARBA00022679"/>
    </source>
</evidence>
<dbReference type="Gene3D" id="3.20.20.60">
    <property type="entry name" value="Phosphoenolpyruvate-binding domains"/>
    <property type="match status" value="1"/>
</dbReference>
<feature type="binding site" evidence="8 11">
    <location>
        <position position="84"/>
    </location>
    <ligand>
        <name>Mg(2+)</name>
        <dbReference type="ChEBI" id="CHEBI:18420"/>
    </ligand>
</feature>
<evidence type="ECO:0000256" key="1">
    <source>
        <dbReference type="ARBA" id="ARBA00005033"/>
    </source>
</evidence>
<gene>
    <name evidence="8 12" type="primary">panB</name>
    <name evidence="12" type="ORF">CRV12_02115</name>
</gene>
<evidence type="ECO:0000256" key="3">
    <source>
        <dbReference type="ARBA" id="ARBA00011424"/>
    </source>
</evidence>
<keyword evidence="6 8" id="KW-0479">Metal-binding</keyword>
<sequence>MKSTTISYLNKWKKKRKKFAALTAYDFSFAKLFFNEGIQILLVGDSLGMTIQGHNSTIPVTIDNIAYHTSAVHRGAPHALIISDLPFMSYATPNQSFKNAARLMRLGANMVKLEGGSWVIETIHMLTERSVPVCGHIGLTPQSVNILSGYKIQGFDTENANIIFNNAKAIEAAGAKLLVLECIPSTLSKLITDTLKIPVIGIGAGSSTDGQILVMHDIFGITDGFIPKFAKNFLSETGDIRAAVRKYIYEVESGIYPANENCF</sequence>
<evidence type="ECO:0000256" key="6">
    <source>
        <dbReference type="ARBA" id="ARBA00022723"/>
    </source>
</evidence>
<dbReference type="UniPathway" id="UPA00028">
    <property type="reaction ID" value="UER00003"/>
</dbReference>
<evidence type="ECO:0000256" key="9">
    <source>
        <dbReference type="PIRSR" id="PIRSR000388-1"/>
    </source>
</evidence>
<dbReference type="PANTHER" id="PTHR20881">
    <property type="entry name" value="3-METHYL-2-OXOBUTANOATE HYDROXYMETHYLTRANSFERASE"/>
    <property type="match status" value="1"/>
</dbReference>
<feature type="binding site" evidence="8 10">
    <location>
        <position position="112"/>
    </location>
    <ligand>
        <name>3-methyl-2-oxobutanoate</name>
        <dbReference type="ChEBI" id="CHEBI:11851"/>
    </ligand>
</feature>
<comment type="similarity">
    <text evidence="2 8">Belongs to the PanB family.</text>
</comment>
<dbReference type="InterPro" id="IPR003700">
    <property type="entry name" value="Pantoate_hydroxy_MeTrfase"/>
</dbReference>
<comment type="function">
    <text evidence="7 8">Catalyzes the reversible reaction in which hydroxymethyl group from 5,10-methylenetetrahydrofolate is transferred onto alpha-ketoisovalerate to form ketopantoate.</text>
</comment>
<evidence type="ECO:0000313" key="13">
    <source>
        <dbReference type="Proteomes" id="UP000296153"/>
    </source>
</evidence>
<evidence type="ECO:0000256" key="11">
    <source>
        <dbReference type="PIRSR" id="PIRSR000388-3"/>
    </source>
</evidence>
<name>A0A2P5T077_9GAMM</name>
<dbReference type="FunFam" id="3.20.20.60:FF:000003">
    <property type="entry name" value="3-methyl-2-oxobutanoate hydroxymethyltransferase"/>
    <property type="match status" value="1"/>
</dbReference>
<evidence type="ECO:0000313" key="12">
    <source>
        <dbReference type="EMBL" id="PPI87987.1"/>
    </source>
</evidence>
<comment type="pathway">
    <text evidence="1 8">Cofactor biosynthesis; (R)-pantothenate biosynthesis; (R)-pantoate from 3-methyl-2-oxobutanoate: step 1/2.</text>
</comment>
<dbReference type="GO" id="GO:0015940">
    <property type="term" value="P:pantothenate biosynthetic process"/>
    <property type="evidence" value="ECO:0007669"/>
    <property type="project" value="UniProtKB-UniRule"/>
</dbReference>
<dbReference type="AlphaFoldDB" id="A0A2P5T077"/>
<dbReference type="PANTHER" id="PTHR20881:SF0">
    <property type="entry name" value="3-METHYL-2-OXOBUTANOATE HYDROXYMETHYLTRANSFERASE"/>
    <property type="match status" value="1"/>
</dbReference>
<keyword evidence="4 8" id="KW-0566">Pantothenate biosynthesis</keyword>
<evidence type="ECO:0000256" key="8">
    <source>
        <dbReference type="HAMAP-Rule" id="MF_00156"/>
    </source>
</evidence>
<evidence type="ECO:0000256" key="7">
    <source>
        <dbReference type="ARBA" id="ARBA00056497"/>
    </source>
</evidence>
<dbReference type="Proteomes" id="UP000296153">
    <property type="component" value="Unassembled WGS sequence"/>
</dbReference>
<feature type="active site" description="Proton acceptor" evidence="8 9">
    <location>
        <position position="181"/>
    </location>
</feature>
<dbReference type="GO" id="GO:0032259">
    <property type="term" value="P:methylation"/>
    <property type="evidence" value="ECO:0007669"/>
    <property type="project" value="UniProtKB-KW"/>
</dbReference>
<reference evidence="12 13" key="1">
    <citation type="journal article" date="2018" name="Genome Biol. Evol.">
        <title>Cladogenesis and Genomic Streamlining in Extracellular Endosymbionts of Tropical Stink Bugs.</title>
        <authorList>
            <person name="Otero-Bravo A."/>
            <person name="Goffredi S."/>
            <person name="Sabree Z.L."/>
        </authorList>
    </citation>
    <scope>NUCLEOTIDE SEQUENCE [LARGE SCALE GENOMIC DNA]</scope>
    <source>
        <strain evidence="12 13">SoEE</strain>
    </source>
</reference>
<accession>A0A2P5T077</accession>
<evidence type="ECO:0000256" key="2">
    <source>
        <dbReference type="ARBA" id="ARBA00008676"/>
    </source>
</evidence>
<dbReference type="NCBIfam" id="TIGR00222">
    <property type="entry name" value="panB"/>
    <property type="match status" value="1"/>
</dbReference>
<keyword evidence="8" id="KW-0963">Cytoplasm</keyword>
<feature type="binding site" evidence="8 11">
    <location>
        <position position="45"/>
    </location>
    <ligand>
        <name>Mg(2+)</name>
        <dbReference type="ChEBI" id="CHEBI:18420"/>
    </ligand>
</feature>
<dbReference type="GO" id="GO:0008168">
    <property type="term" value="F:methyltransferase activity"/>
    <property type="evidence" value="ECO:0007669"/>
    <property type="project" value="UniProtKB-KW"/>
</dbReference>
<dbReference type="SUPFAM" id="SSF51621">
    <property type="entry name" value="Phosphoenolpyruvate/pyruvate domain"/>
    <property type="match status" value="1"/>
</dbReference>
<comment type="subcellular location">
    <subcellularLocation>
        <location evidence="8">Cytoplasm</location>
    </subcellularLocation>
</comment>
<protein>
    <recommendedName>
        <fullName evidence="8">3-methyl-2-oxobutanoate hydroxymethyltransferase</fullName>
        <ecNumber evidence="8">2.1.2.11</ecNumber>
    </recommendedName>
    <alternativeName>
        <fullName evidence="8">Ketopantoate hydroxymethyltransferase</fullName>
        <shortName evidence="8">KPHMT</shortName>
    </alternativeName>
</protein>
<comment type="cofactor">
    <cofactor evidence="8 11">
        <name>Mg(2+)</name>
        <dbReference type="ChEBI" id="CHEBI:18420"/>
    </cofactor>
    <text evidence="8 11">Binds 1 Mg(2+) ion per subunit.</text>
</comment>
<keyword evidence="12" id="KW-0489">Methyltransferase</keyword>
<evidence type="ECO:0000256" key="10">
    <source>
        <dbReference type="PIRSR" id="PIRSR000388-2"/>
    </source>
</evidence>
<dbReference type="EC" id="2.1.2.11" evidence="8"/>
<dbReference type="PIRSF" id="PIRSF000388">
    <property type="entry name" value="Pantoate_hydroxy_MeTrfase"/>
    <property type="match status" value="1"/>
</dbReference>
<dbReference type="GO" id="GO:0003864">
    <property type="term" value="F:3-methyl-2-oxobutanoate hydroxymethyltransferase activity"/>
    <property type="evidence" value="ECO:0007669"/>
    <property type="project" value="UniProtKB-UniRule"/>
</dbReference>
<dbReference type="CDD" id="cd06557">
    <property type="entry name" value="KPHMT-like"/>
    <property type="match status" value="1"/>
</dbReference>
<dbReference type="InterPro" id="IPR015813">
    <property type="entry name" value="Pyrv/PenolPyrv_kinase-like_dom"/>
</dbReference>
<dbReference type="HAMAP" id="MF_00156">
    <property type="entry name" value="PanB"/>
    <property type="match status" value="1"/>
</dbReference>
<feature type="binding site" evidence="8 10">
    <location>
        <begin position="45"/>
        <end position="46"/>
    </location>
    <ligand>
        <name>3-methyl-2-oxobutanoate</name>
        <dbReference type="ChEBI" id="CHEBI:11851"/>
    </ligand>
</feature>
<dbReference type="NCBIfam" id="NF001452">
    <property type="entry name" value="PRK00311.1"/>
    <property type="match status" value="1"/>
</dbReference>
<feature type="binding site" evidence="8 10">
    <location>
        <position position="84"/>
    </location>
    <ligand>
        <name>3-methyl-2-oxobutanoate</name>
        <dbReference type="ChEBI" id="CHEBI:11851"/>
    </ligand>
</feature>